<dbReference type="AlphaFoldDB" id="A0A8C6TZG8"/>
<sequence>MKGNTCGMCGRADGEVRQEYRTPNNRVIKDRVTTAAISPPPSDSWCKLQQVSVKLDGSVIDCDQPSKCYSVVPVLRCINGCHPPRTKTIRVGYHCAPQAQLTLKSVDVEVDTVAHEECQCTPQCS</sequence>
<feature type="domain" description="VWFD" evidence="1">
    <location>
        <begin position="1"/>
        <end position="47"/>
    </location>
</feature>
<name>A0A8C6TZG8_9GOBI</name>
<proteinExistence type="predicted"/>
<reference evidence="2" key="1">
    <citation type="submission" date="2025-08" db="UniProtKB">
        <authorList>
            <consortium name="Ensembl"/>
        </authorList>
    </citation>
    <scope>IDENTIFICATION</scope>
</reference>
<evidence type="ECO:0000259" key="1">
    <source>
        <dbReference type="PROSITE" id="PS51233"/>
    </source>
</evidence>
<dbReference type="Ensembl" id="ENSNMLT00000030579.1">
    <property type="protein sequence ID" value="ENSNMLP00000027373.1"/>
    <property type="gene ID" value="ENSNMLG00000017449.1"/>
</dbReference>
<dbReference type="Proteomes" id="UP000694523">
    <property type="component" value="Unplaced"/>
</dbReference>
<accession>A0A8C6TZG8</accession>
<keyword evidence="3" id="KW-1185">Reference proteome</keyword>
<dbReference type="InterPro" id="IPR001846">
    <property type="entry name" value="VWF_type-D"/>
</dbReference>
<protein>
    <recommendedName>
        <fullName evidence="1">VWFD domain-containing protein</fullName>
    </recommendedName>
</protein>
<organism evidence="2 3">
    <name type="scientific">Neogobius melanostomus</name>
    <name type="common">round goby</name>
    <dbReference type="NCBI Taxonomy" id="47308"/>
    <lineage>
        <taxon>Eukaryota</taxon>
        <taxon>Metazoa</taxon>
        <taxon>Chordata</taxon>
        <taxon>Craniata</taxon>
        <taxon>Vertebrata</taxon>
        <taxon>Euteleostomi</taxon>
        <taxon>Actinopterygii</taxon>
        <taxon>Neopterygii</taxon>
        <taxon>Teleostei</taxon>
        <taxon>Neoteleostei</taxon>
        <taxon>Acanthomorphata</taxon>
        <taxon>Gobiaria</taxon>
        <taxon>Gobiiformes</taxon>
        <taxon>Gobioidei</taxon>
        <taxon>Gobiidae</taxon>
        <taxon>Benthophilinae</taxon>
        <taxon>Neogobiini</taxon>
        <taxon>Neogobius</taxon>
    </lineage>
</organism>
<dbReference type="PROSITE" id="PS51233">
    <property type="entry name" value="VWFD"/>
    <property type="match status" value="1"/>
</dbReference>
<reference evidence="2" key="2">
    <citation type="submission" date="2025-09" db="UniProtKB">
        <authorList>
            <consortium name="Ensembl"/>
        </authorList>
    </citation>
    <scope>IDENTIFICATION</scope>
</reference>
<evidence type="ECO:0000313" key="2">
    <source>
        <dbReference type="Ensembl" id="ENSNMLP00000027373.1"/>
    </source>
</evidence>
<evidence type="ECO:0000313" key="3">
    <source>
        <dbReference type="Proteomes" id="UP000694523"/>
    </source>
</evidence>